<name>A0A2J0JHI7_9BACT</name>
<gene>
    <name evidence="1" type="ORF">COU48_02215</name>
</gene>
<accession>A0A2J0JHI7</accession>
<sequence>MIESEDFNFYKKIEVPPPTWCTECRMIRRMLFRNERSLYKQDCDLCKKPTISMYDPKDKYVVYCNDCFISDKWDPISYGKSYDFSKIFFEQLY</sequence>
<evidence type="ECO:0000313" key="2">
    <source>
        <dbReference type="Proteomes" id="UP000228613"/>
    </source>
</evidence>
<comment type="caution">
    <text evidence="1">The sequence shown here is derived from an EMBL/GenBank/DDBJ whole genome shotgun (WGS) entry which is preliminary data.</text>
</comment>
<organism evidence="1 2">
    <name type="scientific">Candidatus Nomurabacteria bacterium CG10_big_fil_rev_8_21_14_0_10_03_31_7</name>
    <dbReference type="NCBI Taxonomy" id="1974730"/>
    <lineage>
        <taxon>Bacteria</taxon>
        <taxon>Candidatus Nomuraibacteriota</taxon>
    </lineage>
</organism>
<proteinExistence type="predicted"/>
<dbReference type="Proteomes" id="UP000228613">
    <property type="component" value="Unassembled WGS sequence"/>
</dbReference>
<reference evidence="2" key="1">
    <citation type="submission" date="2017-09" db="EMBL/GenBank/DDBJ databases">
        <title>Depth-based differentiation of microbial function through sediment-hosted aquifers and enrichment of novel symbionts in the deep terrestrial subsurface.</title>
        <authorList>
            <person name="Probst A.J."/>
            <person name="Ladd B."/>
            <person name="Jarett J.K."/>
            <person name="Geller-Mcgrath D.E."/>
            <person name="Sieber C.M.K."/>
            <person name="Emerson J.B."/>
            <person name="Anantharaman K."/>
            <person name="Thomas B.C."/>
            <person name="Malmstrom R."/>
            <person name="Stieglmeier M."/>
            <person name="Klingl A."/>
            <person name="Woyke T."/>
            <person name="Ryan C.M."/>
            <person name="Banfield J.F."/>
        </authorList>
    </citation>
    <scope>NUCLEOTIDE SEQUENCE [LARGE SCALE GENOMIC DNA]</scope>
</reference>
<evidence type="ECO:0000313" key="1">
    <source>
        <dbReference type="EMBL" id="PIR68783.1"/>
    </source>
</evidence>
<feature type="non-terminal residue" evidence="1">
    <location>
        <position position="93"/>
    </location>
</feature>
<protein>
    <submittedName>
        <fullName evidence="1">Uncharacterized protein</fullName>
    </submittedName>
</protein>
<dbReference type="AlphaFoldDB" id="A0A2J0JHI7"/>
<dbReference type="EMBL" id="PFCP01000056">
    <property type="protein sequence ID" value="PIR68783.1"/>
    <property type="molecule type" value="Genomic_DNA"/>
</dbReference>